<evidence type="ECO:0000256" key="1">
    <source>
        <dbReference type="SAM" id="SignalP"/>
    </source>
</evidence>
<dbReference type="Pfam" id="PF00326">
    <property type="entry name" value="Peptidase_S9"/>
    <property type="match status" value="1"/>
</dbReference>
<evidence type="ECO:0000313" key="4">
    <source>
        <dbReference type="Proteomes" id="UP000541610"/>
    </source>
</evidence>
<dbReference type="OrthoDB" id="416344at2759"/>
<organism evidence="3 4">
    <name type="scientific">Perkinsus olseni</name>
    <name type="common">Perkinsus atlanticus</name>
    <dbReference type="NCBI Taxonomy" id="32597"/>
    <lineage>
        <taxon>Eukaryota</taxon>
        <taxon>Sar</taxon>
        <taxon>Alveolata</taxon>
        <taxon>Perkinsozoa</taxon>
        <taxon>Perkinsea</taxon>
        <taxon>Perkinsida</taxon>
        <taxon>Perkinsidae</taxon>
        <taxon>Perkinsus</taxon>
    </lineage>
</organism>
<name>A0A7J6PMZ7_PEROL</name>
<feature type="domain" description="Peptidase S9 prolyl oligopeptidase catalytic" evidence="2">
    <location>
        <begin position="500"/>
        <end position="555"/>
    </location>
</feature>
<evidence type="ECO:0000313" key="3">
    <source>
        <dbReference type="EMBL" id="KAF4697509.1"/>
    </source>
</evidence>
<dbReference type="EMBL" id="JABANP010000002">
    <property type="protein sequence ID" value="KAF4697509.1"/>
    <property type="molecule type" value="Genomic_DNA"/>
</dbReference>
<protein>
    <submittedName>
        <fullName evidence="3">Diacylglycerol pyrophosphate phosphatase</fullName>
    </submittedName>
</protein>
<accession>A0A7J6PMZ7</accession>
<comment type="caution">
    <text evidence="3">The sequence shown here is derived from an EMBL/GenBank/DDBJ whole genome shotgun (WGS) entry which is preliminary data.</text>
</comment>
<dbReference type="GO" id="GO:0008236">
    <property type="term" value="F:serine-type peptidase activity"/>
    <property type="evidence" value="ECO:0007669"/>
    <property type="project" value="InterPro"/>
</dbReference>
<reference evidence="3 4" key="1">
    <citation type="submission" date="2020-04" db="EMBL/GenBank/DDBJ databases">
        <title>Perkinsus olseni comparative genomics.</title>
        <authorList>
            <person name="Bogema D.R."/>
        </authorList>
    </citation>
    <scope>NUCLEOTIDE SEQUENCE [LARGE SCALE GENOMIC DNA]</scope>
    <source>
        <strain evidence="3">00978-12</strain>
    </source>
</reference>
<dbReference type="InterPro" id="IPR001375">
    <property type="entry name" value="Peptidase_S9_cat"/>
</dbReference>
<sequence>MSISPHVFGGVMWIFLALLWLPPETPLYSHARYLGPSQPESATVWLLAPLENRTLVVLREYWSTKDALTPSTEWLSPPRRRRQHSMPESTDSLGLIDVKVVVQEGSEEFDMYWVERTFQNGELDIIYFKMYSPRGLWKGNLSSTASPILTVSEVLPGSNDYESVDSTFVPGVGSIAVGLKSGDTKEDKYSSGIVYTPGMHERKTPLSELYKYSSETGWEEFLGKDPELPRLAKNVRVARDGRWAVWRIDKTDLWTSANRGELAMVSLTQPEARAREVTRGAGSLGDYEPSPSGSFLAYTANYVNDSRSAPASCTHRLLYVTQVTDVANAPLDFPVSAPGQLVTDFGWVEGLPNTLWWTIQDAFHSNTFVRTIGSPFGCTLRLAVPCTTWVMAYQADGGSYIYGSDTMGRTPSLVAVDTVTGEVVGELPLPYDVAADTLVTTELEWDVRPGHRCRGMLYQRRRPEDDVVVSGPLVVSLHGGPCEGIRPIDKVGIYSRYRDVLEQGYQVLVPATSGTLGFGDSWSRAIIGHVGQRDVDEVASGSQYVLRQTHVDRVNVSDVKLEDLNLELVIFPGQRHGFGGNAAWEADARQLDWIRKFMPVQPERVDVPIESGYPFG</sequence>
<dbReference type="SUPFAM" id="SSF53474">
    <property type="entry name" value="alpha/beta-Hydrolases"/>
    <property type="match status" value="1"/>
</dbReference>
<feature type="signal peptide" evidence="1">
    <location>
        <begin position="1"/>
        <end position="31"/>
    </location>
</feature>
<dbReference type="Proteomes" id="UP000541610">
    <property type="component" value="Unassembled WGS sequence"/>
</dbReference>
<proteinExistence type="predicted"/>
<dbReference type="InterPro" id="IPR029058">
    <property type="entry name" value="AB_hydrolase_fold"/>
</dbReference>
<dbReference type="Gene3D" id="3.40.50.1820">
    <property type="entry name" value="alpha/beta hydrolase"/>
    <property type="match status" value="1"/>
</dbReference>
<gene>
    <name evidence="3" type="primary">DPP4_1</name>
    <name evidence="3" type="ORF">FOZ60_004380</name>
</gene>
<evidence type="ECO:0000259" key="2">
    <source>
        <dbReference type="Pfam" id="PF00326"/>
    </source>
</evidence>
<keyword evidence="1" id="KW-0732">Signal</keyword>
<feature type="chain" id="PRO_5029677382" evidence="1">
    <location>
        <begin position="32"/>
        <end position="616"/>
    </location>
</feature>
<dbReference type="AlphaFoldDB" id="A0A7J6PMZ7"/>
<dbReference type="GO" id="GO:0006508">
    <property type="term" value="P:proteolysis"/>
    <property type="evidence" value="ECO:0007669"/>
    <property type="project" value="InterPro"/>
</dbReference>